<evidence type="ECO:0000256" key="9">
    <source>
        <dbReference type="PIRSR" id="PIRSR602401-1"/>
    </source>
</evidence>
<keyword evidence="4 9" id="KW-0349">Heme</keyword>
<dbReference type="Gene3D" id="1.10.630.10">
    <property type="entry name" value="Cytochrome P450"/>
    <property type="match status" value="1"/>
</dbReference>
<dbReference type="OrthoDB" id="2676857at2759"/>
<gene>
    <name evidence="12" type="ORF">AZE42_09716</name>
</gene>
<keyword evidence="13" id="KW-1185">Reference proteome</keyword>
<dbReference type="InterPro" id="IPR050364">
    <property type="entry name" value="Cytochrome_P450_fung"/>
</dbReference>
<evidence type="ECO:0000256" key="3">
    <source>
        <dbReference type="ARBA" id="ARBA00010617"/>
    </source>
</evidence>
<dbReference type="PROSITE" id="PS00086">
    <property type="entry name" value="CYTOCHROME_P450"/>
    <property type="match status" value="1"/>
</dbReference>
<keyword evidence="5 9" id="KW-0479">Metal-binding</keyword>
<comment type="caution">
    <text evidence="12">The sequence shown here is derived from an EMBL/GenBank/DDBJ whole genome shotgun (WGS) entry which is preliminary data.</text>
</comment>
<evidence type="ECO:0000256" key="1">
    <source>
        <dbReference type="ARBA" id="ARBA00001971"/>
    </source>
</evidence>
<feature type="binding site" description="axial binding residue" evidence="9">
    <location>
        <position position="100"/>
    </location>
    <ligand>
        <name>heme</name>
        <dbReference type="ChEBI" id="CHEBI:30413"/>
    </ligand>
    <ligandPart>
        <name>Fe</name>
        <dbReference type="ChEBI" id="CHEBI:18248"/>
    </ligandPart>
</feature>
<evidence type="ECO:0000256" key="11">
    <source>
        <dbReference type="SAM" id="Phobius"/>
    </source>
</evidence>
<dbReference type="PRINTS" id="PR00463">
    <property type="entry name" value="EP450I"/>
</dbReference>
<dbReference type="GO" id="GO:0016705">
    <property type="term" value="F:oxidoreductase activity, acting on paired donors, with incorporation or reduction of molecular oxygen"/>
    <property type="evidence" value="ECO:0007669"/>
    <property type="project" value="InterPro"/>
</dbReference>
<dbReference type="SUPFAM" id="SSF48264">
    <property type="entry name" value="Cytochrome P450"/>
    <property type="match status" value="1"/>
</dbReference>
<comment type="similarity">
    <text evidence="3 10">Belongs to the cytochrome P450 family.</text>
</comment>
<evidence type="ECO:0000256" key="6">
    <source>
        <dbReference type="ARBA" id="ARBA00023002"/>
    </source>
</evidence>
<evidence type="ECO:0000313" key="12">
    <source>
        <dbReference type="EMBL" id="OJA14795.1"/>
    </source>
</evidence>
<evidence type="ECO:0000256" key="8">
    <source>
        <dbReference type="ARBA" id="ARBA00023033"/>
    </source>
</evidence>
<reference evidence="12 13" key="1">
    <citation type="submission" date="2016-03" db="EMBL/GenBank/DDBJ databases">
        <title>Comparative genomics of the ectomycorrhizal sister species Rhizopogon vinicolor and Rhizopogon vesiculosus (Basidiomycota: Boletales) reveals a divergence of the mating type B locus.</title>
        <authorList>
            <person name="Mujic A.B."/>
            <person name="Kuo A."/>
            <person name="Tritt A."/>
            <person name="Lipzen A."/>
            <person name="Chen C."/>
            <person name="Johnson J."/>
            <person name="Sharma A."/>
            <person name="Barry K."/>
            <person name="Grigoriev I.V."/>
            <person name="Spatafora J.W."/>
        </authorList>
    </citation>
    <scope>NUCLEOTIDE SEQUENCE [LARGE SCALE GENOMIC DNA]</scope>
    <source>
        <strain evidence="12 13">AM-OR11-056</strain>
    </source>
</reference>
<dbReference type="InterPro" id="IPR002401">
    <property type="entry name" value="Cyt_P450_E_grp-I"/>
</dbReference>
<keyword evidence="6 10" id="KW-0560">Oxidoreductase</keyword>
<evidence type="ECO:0000256" key="5">
    <source>
        <dbReference type="ARBA" id="ARBA00022723"/>
    </source>
</evidence>
<dbReference type="GO" id="GO:0020037">
    <property type="term" value="F:heme binding"/>
    <property type="evidence" value="ECO:0007669"/>
    <property type="project" value="InterPro"/>
</dbReference>
<evidence type="ECO:0000256" key="10">
    <source>
        <dbReference type="RuleBase" id="RU000461"/>
    </source>
</evidence>
<keyword evidence="11" id="KW-1133">Transmembrane helix</keyword>
<feature type="non-terminal residue" evidence="12">
    <location>
        <position position="1"/>
    </location>
</feature>
<dbReference type="GO" id="GO:0005506">
    <property type="term" value="F:iron ion binding"/>
    <property type="evidence" value="ECO:0007669"/>
    <property type="project" value="InterPro"/>
</dbReference>
<dbReference type="InterPro" id="IPR036396">
    <property type="entry name" value="Cyt_P450_sf"/>
</dbReference>
<name>A0A1J8Q4A3_9AGAM</name>
<evidence type="ECO:0008006" key="14">
    <source>
        <dbReference type="Google" id="ProtNLM"/>
    </source>
</evidence>
<dbReference type="AlphaFoldDB" id="A0A1J8Q4A3"/>
<keyword evidence="11" id="KW-0812">Transmembrane</keyword>
<organism evidence="12 13">
    <name type="scientific">Rhizopogon vesiculosus</name>
    <dbReference type="NCBI Taxonomy" id="180088"/>
    <lineage>
        <taxon>Eukaryota</taxon>
        <taxon>Fungi</taxon>
        <taxon>Dikarya</taxon>
        <taxon>Basidiomycota</taxon>
        <taxon>Agaricomycotina</taxon>
        <taxon>Agaricomycetes</taxon>
        <taxon>Agaricomycetidae</taxon>
        <taxon>Boletales</taxon>
        <taxon>Suillineae</taxon>
        <taxon>Rhizopogonaceae</taxon>
        <taxon>Rhizopogon</taxon>
    </lineage>
</organism>
<dbReference type="GO" id="GO:0004497">
    <property type="term" value="F:monooxygenase activity"/>
    <property type="evidence" value="ECO:0007669"/>
    <property type="project" value="UniProtKB-KW"/>
</dbReference>
<accession>A0A1J8Q4A3</accession>
<dbReference type="EMBL" id="LVVM01003483">
    <property type="protein sequence ID" value="OJA14795.1"/>
    <property type="molecule type" value="Genomic_DNA"/>
</dbReference>
<dbReference type="Proteomes" id="UP000183567">
    <property type="component" value="Unassembled WGS sequence"/>
</dbReference>
<evidence type="ECO:0000313" key="13">
    <source>
        <dbReference type="Proteomes" id="UP000183567"/>
    </source>
</evidence>
<keyword evidence="7 9" id="KW-0408">Iron</keyword>
<dbReference type="InterPro" id="IPR017972">
    <property type="entry name" value="Cyt_P450_CS"/>
</dbReference>
<comment type="pathway">
    <text evidence="2">Secondary metabolite biosynthesis.</text>
</comment>
<evidence type="ECO:0000256" key="7">
    <source>
        <dbReference type="ARBA" id="ARBA00023004"/>
    </source>
</evidence>
<keyword evidence="8 10" id="KW-0503">Monooxygenase</keyword>
<evidence type="ECO:0000256" key="4">
    <source>
        <dbReference type="ARBA" id="ARBA00022617"/>
    </source>
</evidence>
<proteinExistence type="inferred from homology"/>
<keyword evidence="11" id="KW-0472">Membrane</keyword>
<sequence length="188" mass="21244">AYPGDHALGTYSSARSDTWILLSFLLILINSGLAHRAMKEDVYEGYRIPKGVTVVANIFSIARDEEMYPEPLEFKPERFLGSSPQVDPHKFVFGFGRRVCPGEYYIHPGRYRIECLRFISGVYFAEASLYLNLSCILAAFTISKPLNERGEEITPPAEFESIGALSQPKPFKCRFIPRNKDLLATLSQ</sequence>
<protein>
    <recommendedName>
        <fullName evidence="14">Cytochrome P450</fullName>
    </recommendedName>
</protein>
<comment type="cofactor">
    <cofactor evidence="1 9">
        <name>heme</name>
        <dbReference type="ChEBI" id="CHEBI:30413"/>
    </cofactor>
</comment>
<dbReference type="Pfam" id="PF00067">
    <property type="entry name" value="p450"/>
    <property type="match status" value="1"/>
</dbReference>
<dbReference type="PANTHER" id="PTHR46300">
    <property type="entry name" value="P450, PUTATIVE (EUROFUNG)-RELATED-RELATED"/>
    <property type="match status" value="1"/>
</dbReference>
<evidence type="ECO:0000256" key="2">
    <source>
        <dbReference type="ARBA" id="ARBA00005179"/>
    </source>
</evidence>
<dbReference type="InterPro" id="IPR001128">
    <property type="entry name" value="Cyt_P450"/>
</dbReference>
<dbReference type="STRING" id="180088.A0A1J8Q4A3"/>
<feature type="transmembrane region" description="Helical" evidence="11">
    <location>
        <begin position="19"/>
        <end position="38"/>
    </location>
</feature>